<dbReference type="GO" id="GO:0016757">
    <property type="term" value="F:glycosyltransferase activity"/>
    <property type="evidence" value="ECO:0007669"/>
    <property type="project" value="UniProtKB-KW"/>
</dbReference>
<dbReference type="InterPro" id="IPR001296">
    <property type="entry name" value="Glyco_trans_1"/>
</dbReference>
<accession>A0ABY7JLC6</accession>
<gene>
    <name evidence="3" type="ORF">O0R46_05985</name>
</gene>
<evidence type="ECO:0000313" key="4">
    <source>
        <dbReference type="Proteomes" id="UP001164187"/>
    </source>
</evidence>
<dbReference type="RefSeq" id="WP_269310818.1">
    <property type="nucleotide sequence ID" value="NZ_CP114052.1"/>
</dbReference>
<evidence type="ECO:0000259" key="1">
    <source>
        <dbReference type="Pfam" id="PF00534"/>
    </source>
</evidence>
<dbReference type="EC" id="2.4.-.-" evidence="3"/>
<dbReference type="Pfam" id="PF00534">
    <property type="entry name" value="Glycos_transf_1"/>
    <property type="match status" value="1"/>
</dbReference>
<reference evidence="3" key="1">
    <citation type="submission" date="2022-12" db="EMBL/GenBank/DDBJ databases">
        <title>Peptostreptococcus.</title>
        <authorList>
            <person name="Lee S.H."/>
        </authorList>
    </citation>
    <scope>NUCLEOTIDE SEQUENCE</scope>
    <source>
        <strain evidence="3">CBA3647</strain>
    </source>
</reference>
<protein>
    <submittedName>
        <fullName evidence="3">Glycosyltransferase</fullName>
        <ecNumber evidence="3">2.4.-.-</ecNumber>
    </submittedName>
</protein>
<keyword evidence="3" id="KW-0328">Glycosyltransferase</keyword>
<dbReference type="Proteomes" id="UP001164187">
    <property type="component" value="Chromosome"/>
</dbReference>
<evidence type="ECO:0000313" key="3">
    <source>
        <dbReference type="EMBL" id="WAW14156.1"/>
    </source>
</evidence>
<dbReference type="PANTHER" id="PTHR12526:SF630">
    <property type="entry name" value="GLYCOSYLTRANSFERASE"/>
    <property type="match status" value="1"/>
</dbReference>
<feature type="domain" description="Glycosyl transferase family 1" evidence="1">
    <location>
        <begin position="165"/>
        <end position="326"/>
    </location>
</feature>
<name>A0ABY7JLC6_9FIRM</name>
<organism evidence="3 4">
    <name type="scientific">Peptostreptococcus equinus</name>
    <dbReference type="NCBI Taxonomy" id="3003601"/>
    <lineage>
        <taxon>Bacteria</taxon>
        <taxon>Bacillati</taxon>
        <taxon>Bacillota</taxon>
        <taxon>Clostridia</taxon>
        <taxon>Peptostreptococcales</taxon>
        <taxon>Peptostreptococcaceae</taxon>
        <taxon>Peptostreptococcus</taxon>
    </lineage>
</organism>
<evidence type="ECO:0000259" key="2">
    <source>
        <dbReference type="Pfam" id="PF13439"/>
    </source>
</evidence>
<feature type="domain" description="Glycosyltransferase subfamily 4-like N-terminal" evidence="2">
    <location>
        <begin position="62"/>
        <end position="158"/>
    </location>
</feature>
<dbReference type="Pfam" id="PF13439">
    <property type="entry name" value="Glyco_transf_4"/>
    <property type="match status" value="1"/>
</dbReference>
<dbReference type="EMBL" id="CP114052">
    <property type="protein sequence ID" value="WAW14156.1"/>
    <property type="molecule type" value="Genomic_DNA"/>
</dbReference>
<dbReference type="SUPFAM" id="SSF53756">
    <property type="entry name" value="UDP-Glycosyltransferase/glycogen phosphorylase"/>
    <property type="match status" value="1"/>
</dbReference>
<dbReference type="PANTHER" id="PTHR12526">
    <property type="entry name" value="GLYCOSYLTRANSFERASE"/>
    <property type="match status" value="1"/>
</dbReference>
<dbReference type="InterPro" id="IPR028098">
    <property type="entry name" value="Glyco_trans_4-like_N"/>
</dbReference>
<keyword evidence="4" id="KW-1185">Reference proteome</keyword>
<keyword evidence="3" id="KW-0808">Transferase</keyword>
<proteinExistence type="predicted"/>
<sequence length="348" mass="40028">MKKKKIMHILQSDRFSGAENVVCQIIDIFNDEFDMIYSSRDGQIRETLAERNIKFLPLKEINKKEIEKAIEEVKPDIIHAHDRSASYYSSLATKNIPIVVHMHVNNNNGIKTYIKNMLWTRKSTRFSHIFWVSKSSFDGFQFNSKLKSKSSILYNVLDKESINNRMNLDINTYSYDIVYCGRLTEQKNPKRLIEVLKIICEEVENVKVAICGTGEYETYVKDFVVEHNLNNNIDCLGYVMNPLKILKTSKVMLMTSNFEGTPMVAIEAQILGLPVVSTPVDGMLDVIVNGQNGYLKDTNTELANSCIKLVKEENMQKKFSQNSKKMINKFTDINKYKNELLDVYNGSL</sequence>
<dbReference type="Gene3D" id="3.40.50.2000">
    <property type="entry name" value="Glycogen Phosphorylase B"/>
    <property type="match status" value="2"/>
</dbReference>